<evidence type="ECO:0000256" key="2">
    <source>
        <dbReference type="ARBA" id="ARBA00022490"/>
    </source>
</evidence>
<feature type="domain" description="ABC transporter" evidence="17">
    <location>
        <begin position="244"/>
        <end position="480"/>
    </location>
</feature>
<keyword evidence="6" id="KW-0227">DNA damage</keyword>
<protein>
    <recommendedName>
        <fullName evidence="15">UvrABC system protein A</fullName>
    </recommendedName>
    <alternativeName>
        <fullName evidence="16">Excinuclease ABC subunit A</fullName>
    </alternativeName>
</protein>
<evidence type="ECO:0000256" key="12">
    <source>
        <dbReference type="ARBA" id="ARBA00023125"/>
    </source>
</evidence>
<dbReference type="PANTHER" id="PTHR43152:SF1">
    <property type="entry name" value="UVRA PROTEIN"/>
    <property type="match status" value="1"/>
</dbReference>
<dbReference type="GO" id="GO:0003677">
    <property type="term" value="F:DNA binding"/>
    <property type="evidence" value="ECO:0007669"/>
    <property type="project" value="UniProtKB-KW"/>
</dbReference>
<evidence type="ECO:0000256" key="6">
    <source>
        <dbReference type="ARBA" id="ARBA00022763"/>
    </source>
</evidence>
<evidence type="ECO:0000256" key="7">
    <source>
        <dbReference type="ARBA" id="ARBA00022769"/>
    </source>
</evidence>
<dbReference type="InterPro" id="IPR003439">
    <property type="entry name" value="ABC_transporter-like_ATP-bd"/>
</dbReference>
<sequence>MKNSIIVTGVKEGNLKNISVEIPRNKLVVLTGLSGSGKTTLAMDVIYQECQRQYLEAISFQGIRRPDIEYLKGASPAVCITQTSCNKNPRSSVGTLTDIYTDLRMIYEKLGKRTCPYCGKEILASSCVEEAVKDKDEFTVFMYCSECGGKMKKLTRTFFSYNTREGACPKCEGMGKIISVEEERILHKELSLEEGAVDFWEQKYKEYQIEVLYAAFFHYNLFFQPNMPVEKFTEMQKYILLYGVDNETVRQAFPDIQMPRTAADGRFEGIYNTMMRRVAEKGSDAGKLGKYLSEKPCQKCHGERLGRESRKVSVMGMRLPQLSGLTMEELSEWLGELDNSLDDVQRPLVEVYLEDLKTKITRIINVGLEYLTMDRQAMTLSGGEAQRIKLAAVLDSELTGIIYVLDEPTAGLHPRDTAGLIRILKDLCGLGNTVIVIEHDTDIMEAADYVIDMGPGAGKYGGQIVGCGTLEQLKNQEESITGNYLKREAEKCRNVRTGDGGSIKIEHASMFNLRDITVSIPTGKLISVTGVSGSGKSTLIFEILAKYPGQRAGGSCCITGLEKFDSVITIEQSPLTRMKRSNVATFSGLYDKIRKIFGSLPEAKKKGFTAKEFSFNIKGGRCETCEGLGMVASNMLFFPDTEVVCPVCNGRRFRDEVLEIQYKGYSIRDVLQLSVWEALEVFKEYPGIIKILRMLLETGLGYLELGQTLTTLSGGEGQRLKLASELLGRSREKNLYLIDEPTTGLHPIDVENFLVLLNKIADAGNTVVVVEHNLQVIRNSDWIIDLGPGGGIHGGRVIAWGTPSDIMENESSATGRALACN</sequence>
<evidence type="ECO:0000259" key="17">
    <source>
        <dbReference type="PROSITE" id="PS50893"/>
    </source>
</evidence>
<dbReference type="GO" id="GO:0008270">
    <property type="term" value="F:zinc ion binding"/>
    <property type="evidence" value="ECO:0007669"/>
    <property type="project" value="UniProtKB-KW"/>
</dbReference>
<keyword evidence="7" id="KW-0228">DNA excision</keyword>
<keyword evidence="4" id="KW-0677">Repeat</keyword>
<dbReference type="SMART" id="SM00382">
    <property type="entry name" value="AAA"/>
    <property type="match status" value="2"/>
</dbReference>
<keyword evidence="11" id="KW-0267">Excision nuclease</keyword>
<reference evidence="18 19" key="1">
    <citation type="submission" date="2018-05" db="EMBL/GenBank/DDBJ databases">
        <authorList>
            <person name="Goeker M."/>
            <person name="Huntemann M."/>
            <person name="Clum A."/>
            <person name="Pillay M."/>
            <person name="Palaniappan K."/>
            <person name="Varghese N."/>
            <person name="Mikhailova N."/>
            <person name="Stamatis D."/>
            <person name="Reddy T."/>
            <person name="Daum C."/>
            <person name="Shapiro N."/>
            <person name="Ivanova N."/>
            <person name="Kyrpides N."/>
            <person name="Woyke T."/>
        </authorList>
    </citation>
    <scope>NUCLEOTIDE SEQUENCE [LARGE SCALE GENOMIC DNA]</scope>
    <source>
        <strain evidence="18 19">DSM 26524</strain>
    </source>
</reference>
<dbReference type="GO" id="GO:0005737">
    <property type="term" value="C:cytoplasm"/>
    <property type="evidence" value="ECO:0007669"/>
    <property type="project" value="UniProtKB-SubCell"/>
</dbReference>
<keyword evidence="5" id="KW-0547">Nucleotide-binding</keyword>
<dbReference type="GO" id="GO:0004518">
    <property type="term" value="F:nuclease activity"/>
    <property type="evidence" value="ECO:0007669"/>
    <property type="project" value="UniProtKB-KW"/>
</dbReference>
<dbReference type="GO" id="GO:0009380">
    <property type="term" value="C:excinuclease repair complex"/>
    <property type="evidence" value="ECO:0007669"/>
    <property type="project" value="InterPro"/>
</dbReference>
<dbReference type="GO" id="GO:0016887">
    <property type="term" value="F:ATP hydrolysis activity"/>
    <property type="evidence" value="ECO:0007669"/>
    <property type="project" value="InterPro"/>
</dbReference>
<evidence type="ECO:0000256" key="10">
    <source>
        <dbReference type="ARBA" id="ARBA00022840"/>
    </source>
</evidence>
<comment type="caution">
    <text evidence="18">The sequence shown here is derived from an EMBL/GenBank/DDBJ whole genome shotgun (WGS) entry which is preliminary data.</text>
</comment>
<dbReference type="PANTHER" id="PTHR43152">
    <property type="entry name" value="UVRABC SYSTEM PROTEIN A"/>
    <property type="match status" value="1"/>
</dbReference>
<evidence type="ECO:0000256" key="9">
    <source>
        <dbReference type="ARBA" id="ARBA00022833"/>
    </source>
</evidence>
<organism evidence="18 19">
    <name type="scientific">Murimonas intestini</name>
    <dbReference type="NCBI Taxonomy" id="1337051"/>
    <lineage>
        <taxon>Bacteria</taxon>
        <taxon>Bacillati</taxon>
        <taxon>Bacillota</taxon>
        <taxon>Clostridia</taxon>
        <taxon>Lachnospirales</taxon>
        <taxon>Lachnospiraceae</taxon>
        <taxon>Murimonas</taxon>
    </lineage>
</organism>
<dbReference type="InterPro" id="IPR017871">
    <property type="entry name" value="ABC_transporter-like_CS"/>
</dbReference>
<evidence type="ECO:0000313" key="18">
    <source>
        <dbReference type="EMBL" id="PWJ78752.1"/>
    </source>
</evidence>
<dbReference type="InterPro" id="IPR041552">
    <property type="entry name" value="UvrA_DNA-bd"/>
</dbReference>
<accession>A0AB73T927</accession>
<evidence type="ECO:0000256" key="13">
    <source>
        <dbReference type="ARBA" id="ARBA00023204"/>
    </source>
</evidence>
<dbReference type="EMBL" id="QGGY01000001">
    <property type="protein sequence ID" value="PWJ78752.1"/>
    <property type="molecule type" value="Genomic_DNA"/>
</dbReference>
<dbReference type="Pfam" id="PF17755">
    <property type="entry name" value="UvrA_DNA-bind"/>
    <property type="match status" value="1"/>
</dbReference>
<evidence type="ECO:0000256" key="16">
    <source>
        <dbReference type="ARBA" id="ARBA00042156"/>
    </source>
</evidence>
<comment type="subcellular location">
    <subcellularLocation>
        <location evidence="1">Cytoplasm</location>
    </subcellularLocation>
</comment>
<dbReference type="GO" id="GO:0005524">
    <property type="term" value="F:ATP binding"/>
    <property type="evidence" value="ECO:0007669"/>
    <property type="project" value="UniProtKB-KW"/>
</dbReference>
<dbReference type="GO" id="GO:0006289">
    <property type="term" value="P:nucleotide-excision repair"/>
    <property type="evidence" value="ECO:0007669"/>
    <property type="project" value="InterPro"/>
</dbReference>
<evidence type="ECO:0000256" key="8">
    <source>
        <dbReference type="ARBA" id="ARBA00022771"/>
    </source>
</evidence>
<dbReference type="NCBIfam" id="TIGR00630">
    <property type="entry name" value="uvra"/>
    <property type="match status" value="1"/>
</dbReference>
<keyword evidence="2" id="KW-0963">Cytoplasm</keyword>
<dbReference type="PROSITE" id="PS50893">
    <property type="entry name" value="ABC_TRANSPORTER_2"/>
    <property type="match status" value="2"/>
</dbReference>
<evidence type="ECO:0000256" key="3">
    <source>
        <dbReference type="ARBA" id="ARBA00022723"/>
    </source>
</evidence>
<keyword evidence="12" id="KW-0238">DNA-binding</keyword>
<dbReference type="Gene3D" id="3.40.50.300">
    <property type="entry name" value="P-loop containing nucleotide triphosphate hydrolases"/>
    <property type="match status" value="2"/>
</dbReference>
<evidence type="ECO:0000256" key="15">
    <source>
        <dbReference type="ARBA" id="ARBA00039316"/>
    </source>
</evidence>
<evidence type="ECO:0000256" key="1">
    <source>
        <dbReference type="ARBA" id="ARBA00004496"/>
    </source>
</evidence>
<evidence type="ECO:0000256" key="11">
    <source>
        <dbReference type="ARBA" id="ARBA00022881"/>
    </source>
</evidence>
<evidence type="ECO:0000256" key="14">
    <source>
        <dbReference type="ARBA" id="ARBA00038000"/>
    </source>
</evidence>
<dbReference type="InterPro" id="IPR027417">
    <property type="entry name" value="P-loop_NTPase"/>
</dbReference>
<dbReference type="RefSeq" id="WP_109624201.1">
    <property type="nucleotide sequence ID" value="NZ_JANKBI010000001.1"/>
</dbReference>
<gene>
    <name evidence="18" type="ORF">C7383_101120</name>
</gene>
<keyword evidence="3" id="KW-0479">Metal-binding</keyword>
<dbReference type="Gene3D" id="1.10.8.280">
    <property type="entry name" value="ABC transporter ATPase domain-like"/>
    <property type="match status" value="1"/>
</dbReference>
<evidence type="ECO:0000313" key="19">
    <source>
        <dbReference type="Proteomes" id="UP000245412"/>
    </source>
</evidence>
<name>A0AB73T927_9FIRM</name>
<dbReference type="InterPro" id="IPR004602">
    <property type="entry name" value="UvrA"/>
</dbReference>
<keyword evidence="9" id="KW-0862">Zinc</keyword>
<dbReference type="SUPFAM" id="SSF52540">
    <property type="entry name" value="P-loop containing nucleoside triphosphate hydrolases"/>
    <property type="match status" value="2"/>
</dbReference>
<proteinExistence type="inferred from homology"/>
<keyword evidence="13" id="KW-0234">DNA repair</keyword>
<dbReference type="AlphaFoldDB" id="A0AB73T927"/>
<keyword evidence="8" id="KW-0863">Zinc-finger</keyword>
<feature type="domain" description="ABC transporter" evidence="17">
    <location>
        <begin position="495"/>
        <end position="819"/>
    </location>
</feature>
<evidence type="ECO:0000256" key="5">
    <source>
        <dbReference type="ARBA" id="ARBA00022741"/>
    </source>
</evidence>
<comment type="similarity">
    <text evidence="14">Belongs to the ABC transporter superfamily. UvrA family.</text>
</comment>
<keyword evidence="10" id="KW-0067">ATP-binding</keyword>
<dbReference type="Proteomes" id="UP000245412">
    <property type="component" value="Unassembled WGS sequence"/>
</dbReference>
<evidence type="ECO:0000256" key="4">
    <source>
        <dbReference type="ARBA" id="ARBA00022737"/>
    </source>
</evidence>
<dbReference type="Gene3D" id="1.20.1580.10">
    <property type="entry name" value="ABC transporter ATPase like domain"/>
    <property type="match status" value="2"/>
</dbReference>
<keyword evidence="19" id="KW-1185">Reference proteome</keyword>
<dbReference type="PROSITE" id="PS00211">
    <property type="entry name" value="ABC_TRANSPORTER_1"/>
    <property type="match status" value="1"/>
</dbReference>
<dbReference type="InterPro" id="IPR003593">
    <property type="entry name" value="AAA+_ATPase"/>
</dbReference>